<dbReference type="AlphaFoldDB" id="A0A645DTZ7"/>
<protein>
    <submittedName>
        <fullName evidence="5">Penicillinase repressor</fullName>
    </submittedName>
</protein>
<keyword evidence="4" id="KW-0804">Transcription</keyword>
<comment type="caution">
    <text evidence="5">The sequence shown here is derived from an EMBL/GenBank/DDBJ whole genome shotgun (WGS) entry which is preliminary data.</text>
</comment>
<accession>A0A645DTZ7</accession>
<dbReference type="Gene3D" id="1.10.4040.10">
    <property type="entry name" value="Penicillinase repressor domain"/>
    <property type="match status" value="1"/>
</dbReference>
<dbReference type="InterPro" id="IPR036388">
    <property type="entry name" value="WH-like_DNA-bd_sf"/>
</dbReference>
<name>A0A645DTZ7_9ZZZZ</name>
<evidence type="ECO:0000256" key="3">
    <source>
        <dbReference type="ARBA" id="ARBA00023125"/>
    </source>
</evidence>
<keyword evidence="2" id="KW-0805">Transcription regulation</keyword>
<proteinExistence type="inferred from homology"/>
<organism evidence="5">
    <name type="scientific">bioreactor metagenome</name>
    <dbReference type="NCBI Taxonomy" id="1076179"/>
    <lineage>
        <taxon>unclassified sequences</taxon>
        <taxon>metagenomes</taxon>
        <taxon>ecological metagenomes</taxon>
    </lineage>
</organism>
<sequence>MEPEINLTNADWRLMDIVWDHEPIESPELCHIAEQKLGWKRTTTYTVLKRLCEKGYLVSELSVVTSLIARREAGRKEGSQLVNRGFKGSLPAFIAAFLEGGDLSSSEAAQIEKLLQEYRER</sequence>
<keyword evidence="3" id="KW-0238">DNA-binding</keyword>
<dbReference type="GO" id="GO:0003677">
    <property type="term" value="F:DNA binding"/>
    <property type="evidence" value="ECO:0007669"/>
    <property type="project" value="UniProtKB-KW"/>
</dbReference>
<dbReference type="EMBL" id="VSSQ01039851">
    <property type="protein sequence ID" value="MPM92984.1"/>
    <property type="molecule type" value="Genomic_DNA"/>
</dbReference>
<evidence type="ECO:0000313" key="5">
    <source>
        <dbReference type="EMBL" id="MPM92984.1"/>
    </source>
</evidence>
<dbReference type="InterPro" id="IPR036390">
    <property type="entry name" value="WH_DNA-bd_sf"/>
</dbReference>
<dbReference type="Pfam" id="PF03965">
    <property type="entry name" value="Penicillinase_R"/>
    <property type="match status" value="1"/>
</dbReference>
<dbReference type="Gene3D" id="1.10.10.10">
    <property type="entry name" value="Winged helix-like DNA-binding domain superfamily/Winged helix DNA-binding domain"/>
    <property type="match status" value="1"/>
</dbReference>
<dbReference type="SUPFAM" id="SSF46785">
    <property type="entry name" value="Winged helix' DNA-binding domain"/>
    <property type="match status" value="1"/>
</dbReference>
<evidence type="ECO:0000256" key="4">
    <source>
        <dbReference type="ARBA" id="ARBA00023163"/>
    </source>
</evidence>
<dbReference type="GO" id="GO:0045892">
    <property type="term" value="P:negative regulation of DNA-templated transcription"/>
    <property type="evidence" value="ECO:0007669"/>
    <property type="project" value="InterPro"/>
</dbReference>
<dbReference type="InterPro" id="IPR005650">
    <property type="entry name" value="BlaI_family"/>
</dbReference>
<evidence type="ECO:0000256" key="1">
    <source>
        <dbReference type="ARBA" id="ARBA00011046"/>
    </source>
</evidence>
<evidence type="ECO:0000256" key="2">
    <source>
        <dbReference type="ARBA" id="ARBA00023015"/>
    </source>
</evidence>
<comment type="similarity">
    <text evidence="1">Belongs to the BlaI transcriptional regulatory family.</text>
</comment>
<dbReference type="PIRSF" id="PIRSF019455">
    <property type="entry name" value="CopR_AtkY"/>
    <property type="match status" value="1"/>
</dbReference>
<gene>
    <name evidence="5" type="primary">blaI_18</name>
    <name evidence="5" type="ORF">SDC9_140120</name>
</gene>
<reference evidence="5" key="1">
    <citation type="submission" date="2019-08" db="EMBL/GenBank/DDBJ databases">
        <authorList>
            <person name="Kucharzyk K."/>
            <person name="Murdoch R.W."/>
            <person name="Higgins S."/>
            <person name="Loffler F."/>
        </authorList>
    </citation>
    <scope>NUCLEOTIDE SEQUENCE</scope>
</reference>